<dbReference type="FunFam" id="1.10.510.10:FF:000571">
    <property type="entry name" value="Maternal embryonic leucine zipper kinase"/>
    <property type="match status" value="1"/>
</dbReference>
<evidence type="ECO:0000313" key="8">
    <source>
        <dbReference type="EMBL" id="KAF0698898.1"/>
    </source>
</evidence>
<evidence type="ECO:0000256" key="5">
    <source>
        <dbReference type="ARBA" id="ARBA00022840"/>
    </source>
</evidence>
<reference evidence="8" key="2">
    <citation type="submission" date="2019-06" db="EMBL/GenBank/DDBJ databases">
        <title>Genomics analysis of Aphanomyces spp. identifies a new class of oomycete effector associated with host adaptation.</title>
        <authorList>
            <person name="Gaulin E."/>
        </authorList>
    </citation>
    <scope>NUCLEOTIDE SEQUENCE</scope>
    <source>
        <strain evidence="8">CBS 578.67</strain>
    </source>
</reference>
<evidence type="ECO:0000259" key="7">
    <source>
        <dbReference type="PROSITE" id="PS50011"/>
    </source>
</evidence>
<evidence type="ECO:0000256" key="1">
    <source>
        <dbReference type="ARBA" id="ARBA00022527"/>
    </source>
</evidence>
<sequence length="421" mass="46927">MERYPVLKRMAEAIYGEVLLCRDAFTNDLVAVKKIHMDRATARRTLAPIAALPPSSSHAAAPQYVHENVLQELAMNQRIRLAGGHLYVCRLRSEFYFDEGGEPMLAMVFDFCPHGELLTALSSAKRFSEPQALRYLAQIAQSIDFLHMQHIAHRDISLENILLDAHHHVQLCDFGLACDSHGLTNDPVGKLLYMAPEVLAGHHYHAKQADLWSLGVALFTMVVGHYPFHEASMYDPFYMAHARVGVACLVRKHNVSHLSVEMLALIGQLLAVDPVKRLTIRQVLTHPLLQPYMKMDEDTTSYSTISLEDEAATDATSLYGHHHHPTSLPVSPPGKKTKRHGAVAMRGLQSATSSMSTMSIRSPEVVSTSSSGDLFVGHVHDAPVSSSFLPPQTTTTTRPKVSFKSYFKQKLTHLRRKWSKV</sequence>
<dbReference type="InterPro" id="IPR011009">
    <property type="entry name" value="Kinase-like_dom_sf"/>
</dbReference>
<gene>
    <name evidence="9" type="primary">Aste57867_10498</name>
    <name evidence="8" type="ORF">As57867_010458</name>
    <name evidence="9" type="ORF">ASTE57867_10498</name>
</gene>
<dbReference type="AlphaFoldDB" id="A0A485KR14"/>
<reference evidence="9 10" key="1">
    <citation type="submission" date="2019-03" db="EMBL/GenBank/DDBJ databases">
        <authorList>
            <person name="Gaulin E."/>
            <person name="Dumas B."/>
        </authorList>
    </citation>
    <scope>NUCLEOTIDE SEQUENCE [LARGE SCALE GENOMIC DNA]</scope>
    <source>
        <strain evidence="9">CBS 568.67</strain>
    </source>
</reference>
<evidence type="ECO:0000256" key="2">
    <source>
        <dbReference type="ARBA" id="ARBA00022679"/>
    </source>
</evidence>
<evidence type="ECO:0000256" key="3">
    <source>
        <dbReference type="ARBA" id="ARBA00022741"/>
    </source>
</evidence>
<feature type="region of interest" description="Disordered" evidence="6">
    <location>
        <begin position="319"/>
        <end position="338"/>
    </location>
</feature>
<keyword evidence="3" id="KW-0547">Nucleotide-binding</keyword>
<feature type="domain" description="Protein kinase" evidence="7">
    <location>
        <begin position="4"/>
        <end position="289"/>
    </location>
</feature>
<dbReference type="PANTHER" id="PTHR24345">
    <property type="entry name" value="SERINE/THREONINE-PROTEIN KINASE PLK"/>
    <property type="match status" value="1"/>
</dbReference>
<dbReference type="PROSITE" id="PS50011">
    <property type="entry name" value="PROTEIN_KINASE_DOM"/>
    <property type="match status" value="1"/>
</dbReference>
<evidence type="ECO:0000313" key="10">
    <source>
        <dbReference type="Proteomes" id="UP000332933"/>
    </source>
</evidence>
<dbReference type="SUPFAM" id="SSF56112">
    <property type="entry name" value="Protein kinase-like (PK-like)"/>
    <property type="match status" value="1"/>
</dbReference>
<accession>A0A485KR14</accession>
<dbReference type="PANTHER" id="PTHR24345:SF91">
    <property type="entry name" value="SERINE_THREONINE-PROTEIN KINASE PLK4"/>
    <property type="match status" value="1"/>
</dbReference>
<keyword evidence="4" id="KW-0418">Kinase</keyword>
<keyword evidence="5" id="KW-0067">ATP-binding</keyword>
<evidence type="ECO:0000256" key="4">
    <source>
        <dbReference type="ARBA" id="ARBA00022777"/>
    </source>
</evidence>
<dbReference type="EMBL" id="CAADRA010005233">
    <property type="protein sequence ID" value="VFT87371.1"/>
    <property type="molecule type" value="Genomic_DNA"/>
</dbReference>
<proteinExistence type="predicted"/>
<evidence type="ECO:0000256" key="6">
    <source>
        <dbReference type="SAM" id="MobiDB-lite"/>
    </source>
</evidence>
<evidence type="ECO:0000313" key="9">
    <source>
        <dbReference type="EMBL" id="VFT87371.1"/>
    </source>
</evidence>
<dbReference type="Gene3D" id="1.10.510.10">
    <property type="entry name" value="Transferase(Phosphotransferase) domain 1"/>
    <property type="match status" value="1"/>
</dbReference>
<dbReference type="Pfam" id="PF00069">
    <property type="entry name" value="Pkinase"/>
    <property type="match status" value="1"/>
</dbReference>
<dbReference type="OrthoDB" id="377346at2759"/>
<organism evidence="9 10">
    <name type="scientific">Aphanomyces stellatus</name>
    <dbReference type="NCBI Taxonomy" id="120398"/>
    <lineage>
        <taxon>Eukaryota</taxon>
        <taxon>Sar</taxon>
        <taxon>Stramenopiles</taxon>
        <taxon>Oomycota</taxon>
        <taxon>Saprolegniomycetes</taxon>
        <taxon>Saprolegniales</taxon>
        <taxon>Verrucalvaceae</taxon>
        <taxon>Aphanomyces</taxon>
    </lineage>
</organism>
<keyword evidence="10" id="KW-1185">Reference proteome</keyword>
<keyword evidence="2" id="KW-0808">Transferase</keyword>
<dbReference type="EMBL" id="VJMH01005212">
    <property type="protein sequence ID" value="KAF0698898.1"/>
    <property type="molecule type" value="Genomic_DNA"/>
</dbReference>
<dbReference type="GO" id="GO:0005634">
    <property type="term" value="C:nucleus"/>
    <property type="evidence" value="ECO:0007669"/>
    <property type="project" value="TreeGrafter"/>
</dbReference>
<keyword evidence="1" id="KW-0723">Serine/threonine-protein kinase</keyword>
<dbReference type="GO" id="GO:0005524">
    <property type="term" value="F:ATP binding"/>
    <property type="evidence" value="ECO:0007669"/>
    <property type="project" value="UniProtKB-KW"/>
</dbReference>
<dbReference type="InterPro" id="IPR000719">
    <property type="entry name" value="Prot_kinase_dom"/>
</dbReference>
<name>A0A485KR14_9STRA</name>
<dbReference type="GO" id="GO:0004674">
    <property type="term" value="F:protein serine/threonine kinase activity"/>
    <property type="evidence" value="ECO:0007669"/>
    <property type="project" value="UniProtKB-KW"/>
</dbReference>
<dbReference type="Proteomes" id="UP000332933">
    <property type="component" value="Unassembled WGS sequence"/>
</dbReference>
<protein>
    <submittedName>
        <fullName evidence="9">Aste57867_10498 protein</fullName>
    </submittedName>
</protein>